<organism evidence="1">
    <name type="scientific">Cyprideis torosa</name>
    <dbReference type="NCBI Taxonomy" id="163714"/>
    <lineage>
        <taxon>Eukaryota</taxon>
        <taxon>Metazoa</taxon>
        <taxon>Ecdysozoa</taxon>
        <taxon>Arthropoda</taxon>
        <taxon>Crustacea</taxon>
        <taxon>Oligostraca</taxon>
        <taxon>Ostracoda</taxon>
        <taxon>Podocopa</taxon>
        <taxon>Podocopida</taxon>
        <taxon>Cytherocopina</taxon>
        <taxon>Cytheroidea</taxon>
        <taxon>Cytherideidae</taxon>
        <taxon>Cyprideis</taxon>
    </lineage>
</organism>
<sequence>MARHREDPSWSSLSALKQRAEISSRWKNISRRYC</sequence>
<proteinExistence type="predicted"/>
<protein>
    <submittedName>
        <fullName evidence="1">Uncharacterized protein</fullName>
    </submittedName>
</protein>
<name>A0A7R9A027_9CRUS</name>
<dbReference type="EMBL" id="OB699557">
    <property type="protein sequence ID" value="CAD7238326.1"/>
    <property type="molecule type" value="Genomic_DNA"/>
</dbReference>
<reference evidence="1" key="1">
    <citation type="submission" date="2020-11" db="EMBL/GenBank/DDBJ databases">
        <authorList>
            <person name="Tran Van P."/>
        </authorList>
    </citation>
    <scope>NUCLEOTIDE SEQUENCE</scope>
</reference>
<gene>
    <name evidence="1" type="ORF">CTOB1V02_LOCUS16141</name>
</gene>
<accession>A0A7R9A027</accession>
<evidence type="ECO:0000313" key="1">
    <source>
        <dbReference type="EMBL" id="CAD7238326.1"/>
    </source>
</evidence>
<dbReference type="AlphaFoldDB" id="A0A7R9A027"/>